<dbReference type="Proteomes" id="UP001597557">
    <property type="component" value="Unassembled WGS sequence"/>
</dbReference>
<protein>
    <submittedName>
        <fullName evidence="1">Uncharacterized protein</fullName>
    </submittedName>
</protein>
<organism evidence="1 2">
    <name type="scientific">Mucilaginibacter ximonensis</name>
    <dbReference type="NCBI Taxonomy" id="538021"/>
    <lineage>
        <taxon>Bacteria</taxon>
        <taxon>Pseudomonadati</taxon>
        <taxon>Bacteroidota</taxon>
        <taxon>Sphingobacteriia</taxon>
        <taxon>Sphingobacteriales</taxon>
        <taxon>Sphingobacteriaceae</taxon>
        <taxon>Mucilaginibacter</taxon>
    </lineage>
</organism>
<proteinExistence type="predicted"/>
<gene>
    <name evidence="1" type="ORF">ACFS5N_14640</name>
</gene>
<evidence type="ECO:0000313" key="2">
    <source>
        <dbReference type="Proteomes" id="UP001597557"/>
    </source>
</evidence>
<keyword evidence="2" id="KW-1185">Reference proteome</keyword>
<dbReference type="RefSeq" id="WP_377187013.1">
    <property type="nucleotide sequence ID" value="NZ_JBHUPD010000003.1"/>
</dbReference>
<evidence type="ECO:0000313" key="1">
    <source>
        <dbReference type="EMBL" id="MFD2873720.1"/>
    </source>
</evidence>
<accession>A0ABW5YEJ6</accession>
<sequence length="168" mass="19687">MEDFSVYYNLENYVRNIVRKKFGQQGYINGFDFFCIIIWKANRAKSKTAERLLKEKANLDLTCKELTQKISKAPCAKERLRILFTDYKFLLPTASAILSVLYPDDFSVYDIRVCGILNDFTKLSNKTNFEKLWKEYEKYLIAVKAYNTSKKNLLKLIRICGGNHFMTS</sequence>
<comment type="caution">
    <text evidence="1">The sequence shown here is derived from an EMBL/GenBank/DDBJ whole genome shotgun (WGS) entry which is preliminary data.</text>
</comment>
<dbReference type="EMBL" id="JBHUPD010000003">
    <property type="protein sequence ID" value="MFD2873720.1"/>
    <property type="molecule type" value="Genomic_DNA"/>
</dbReference>
<reference evidence="2" key="1">
    <citation type="journal article" date="2019" name="Int. J. Syst. Evol. Microbiol.">
        <title>The Global Catalogue of Microorganisms (GCM) 10K type strain sequencing project: providing services to taxonomists for standard genome sequencing and annotation.</title>
        <authorList>
            <consortium name="The Broad Institute Genomics Platform"/>
            <consortium name="The Broad Institute Genome Sequencing Center for Infectious Disease"/>
            <person name="Wu L."/>
            <person name="Ma J."/>
        </authorList>
    </citation>
    <scope>NUCLEOTIDE SEQUENCE [LARGE SCALE GENOMIC DNA]</scope>
    <source>
        <strain evidence="2">KCTC 22437</strain>
    </source>
</reference>
<name>A0ABW5YEJ6_9SPHI</name>